<dbReference type="Proteomes" id="UP001352852">
    <property type="component" value="Unassembled WGS sequence"/>
</dbReference>
<feature type="chain" id="PRO_5045689195" evidence="1">
    <location>
        <begin position="21"/>
        <end position="230"/>
    </location>
</feature>
<evidence type="ECO:0000313" key="2">
    <source>
        <dbReference type="EMBL" id="MED6282458.1"/>
    </source>
</evidence>
<reference evidence="2 3" key="1">
    <citation type="submission" date="2021-06" db="EMBL/GenBank/DDBJ databases">
        <authorList>
            <person name="Palmer J.M."/>
        </authorList>
    </citation>
    <scope>NUCLEOTIDE SEQUENCE [LARGE SCALE GENOMIC DNA]</scope>
    <source>
        <strain evidence="2 3">CL_MEX2019</strain>
        <tissue evidence="2">Muscle</tissue>
    </source>
</reference>
<dbReference type="PANTHER" id="PTHR34415:SF1">
    <property type="entry name" value="INTEGRASE CATALYTIC DOMAIN-CONTAINING PROTEIN"/>
    <property type="match status" value="1"/>
</dbReference>
<keyword evidence="3" id="KW-1185">Reference proteome</keyword>
<organism evidence="2 3">
    <name type="scientific">Characodon lateralis</name>
    <dbReference type="NCBI Taxonomy" id="208331"/>
    <lineage>
        <taxon>Eukaryota</taxon>
        <taxon>Metazoa</taxon>
        <taxon>Chordata</taxon>
        <taxon>Craniata</taxon>
        <taxon>Vertebrata</taxon>
        <taxon>Euteleostomi</taxon>
        <taxon>Actinopterygii</taxon>
        <taxon>Neopterygii</taxon>
        <taxon>Teleostei</taxon>
        <taxon>Neoteleostei</taxon>
        <taxon>Acanthomorphata</taxon>
        <taxon>Ovalentaria</taxon>
        <taxon>Atherinomorphae</taxon>
        <taxon>Cyprinodontiformes</taxon>
        <taxon>Goodeidae</taxon>
        <taxon>Characodon</taxon>
    </lineage>
</organism>
<dbReference type="PANTHER" id="PTHR34415">
    <property type="entry name" value="INTEGRASE CATALYTIC DOMAIN-CONTAINING PROTEIN"/>
    <property type="match status" value="1"/>
</dbReference>
<protein>
    <submittedName>
        <fullName evidence="2">Uncharacterized protein</fullName>
    </submittedName>
</protein>
<feature type="signal peptide" evidence="1">
    <location>
        <begin position="1"/>
        <end position="20"/>
    </location>
</feature>
<dbReference type="EMBL" id="JAHUTJ010046710">
    <property type="protein sequence ID" value="MED6282458.1"/>
    <property type="molecule type" value="Genomic_DNA"/>
</dbReference>
<comment type="caution">
    <text evidence="2">The sequence shown here is derived from an EMBL/GenBank/DDBJ whole genome shotgun (WGS) entry which is preliminary data.</text>
</comment>
<sequence>MKRKMIATALLWRTFLVCSGLQLKTRMTKKDLDWRLMLSQHLRKTDSEMENIRNFDCKCYGRRKGNSSLGTQSCSRRLSPEIMYTIRMDSLAAERERQDMRIIRHLEANQRTLEASATTTSTKKTPRKRKHARTTYSIGGIEVCQNTFQFLMGICKATLTDIIRHFDENGARPRLRKKSQRPQDPDFISSEQLCRVLEFIKNYAEDHAIMLPGRHPGHRDWHVKLLPTHV</sequence>
<gene>
    <name evidence="2" type="ORF">CHARACLAT_032352</name>
</gene>
<keyword evidence="1" id="KW-0732">Signal</keyword>
<evidence type="ECO:0000256" key="1">
    <source>
        <dbReference type="SAM" id="SignalP"/>
    </source>
</evidence>
<evidence type="ECO:0000313" key="3">
    <source>
        <dbReference type="Proteomes" id="UP001352852"/>
    </source>
</evidence>
<accession>A0ABU7E5C7</accession>
<name>A0ABU7E5C7_9TELE</name>
<proteinExistence type="predicted"/>